<name>A0A396J9T8_MEDTR</name>
<sequence>MHFGQDAAQAFSEMVHRRNPDFNKLFAGNSQPGVCLITGESKKYANQSAAPKNDRDGTSMSAASRSKRSTDGDQDDSNKDSPLSKKQKSNIISEDENPSGLAQNLGKVVSESEYESEYDSDTEFRQEYEELCKVRDTLKEENSVLTQRLAKLSEKCLELTNENDSLEEELVRMFGPESIADLLHMKPT</sequence>
<dbReference type="Gramene" id="rna9671">
    <property type="protein sequence ID" value="RHN73804.1"/>
    <property type="gene ID" value="gene9671"/>
</dbReference>
<reference evidence="3" key="1">
    <citation type="journal article" date="2018" name="Nat. Plants">
        <title>Whole-genome landscape of Medicago truncatula symbiotic genes.</title>
        <authorList>
            <person name="Pecrix Y."/>
            <person name="Gamas P."/>
            <person name="Carrere S."/>
        </authorList>
    </citation>
    <scope>NUCLEOTIDE SEQUENCE</scope>
    <source>
        <tissue evidence="3">Leaves</tissue>
    </source>
</reference>
<organism evidence="3">
    <name type="scientific">Medicago truncatula</name>
    <name type="common">Barrel medic</name>
    <name type="synonym">Medicago tribuloides</name>
    <dbReference type="NCBI Taxonomy" id="3880"/>
    <lineage>
        <taxon>Eukaryota</taxon>
        <taxon>Viridiplantae</taxon>
        <taxon>Streptophyta</taxon>
        <taxon>Embryophyta</taxon>
        <taxon>Tracheophyta</taxon>
        <taxon>Spermatophyta</taxon>
        <taxon>Magnoliopsida</taxon>
        <taxon>eudicotyledons</taxon>
        <taxon>Gunneridae</taxon>
        <taxon>Pentapetalae</taxon>
        <taxon>rosids</taxon>
        <taxon>fabids</taxon>
        <taxon>Fabales</taxon>
        <taxon>Fabaceae</taxon>
        <taxon>Papilionoideae</taxon>
        <taxon>50 kb inversion clade</taxon>
        <taxon>NPAAA clade</taxon>
        <taxon>Hologalegina</taxon>
        <taxon>IRL clade</taxon>
        <taxon>Trifolieae</taxon>
        <taxon>Medicago</taxon>
    </lineage>
</organism>
<evidence type="ECO:0000256" key="1">
    <source>
        <dbReference type="SAM" id="Coils"/>
    </source>
</evidence>
<feature type="compositionally biased region" description="Acidic residues" evidence="2">
    <location>
        <begin position="112"/>
        <end position="121"/>
    </location>
</feature>
<accession>A0A396J9T8</accession>
<dbReference type="AlphaFoldDB" id="A0A396J9T8"/>
<keyword evidence="1" id="KW-0175">Coiled coil</keyword>
<evidence type="ECO:0000313" key="3">
    <source>
        <dbReference type="EMBL" id="RHN73804.1"/>
    </source>
</evidence>
<protein>
    <submittedName>
        <fullName evidence="3">Uncharacterized protein</fullName>
    </submittedName>
</protein>
<comment type="caution">
    <text evidence="3">The sequence shown here is derived from an EMBL/GenBank/DDBJ whole genome shotgun (WGS) entry which is preliminary data.</text>
</comment>
<feature type="coiled-coil region" evidence="1">
    <location>
        <begin position="135"/>
        <end position="169"/>
    </location>
</feature>
<feature type="compositionally biased region" description="Basic and acidic residues" evidence="2">
    <location>
        <begin position="68"/>
        <end position="83"/>
    </location>
</feature>
<dbReference type="EMBL" id="PSQE01000002">
    <property type="protein sequence ID" value="RHN73804.1"/>
    <property type="molecule type" value="Genomic_DNA"/>
</dbReference>
<dbReference type="Proteomes" id="UP000265566">
    <property type="component" value="Chromosome 2"/>
</dbReference>
<feature type="region of interest" description="Disordered" evidence="2">
    <location>
        <begin position="42"/>
        <end position="122"/>
    </location>
</feature>
<gene>
    <name evidence="3" type="ORF">MtrunA17_Chr2g0302481</name>
</gene>
<proteinExistence type="predicted"/>
<evidence type="ECO:0000256" key="2">
    <source>
        <dbReference type="SAM" id="MobiDB-lite"/>
    </source>
</evidence>